<dbReference type="AlphaFoldDB" id="A0A1G9P2B8"/>
<dbReference type="CDD" id="cd02440">
    <property type="entry name" value="AdoMet_MTases"/>
    <property type="match status" value="1"/>
</dbReference>
<reference evidence="5 6" key="1">
    <citation type="submission" date="2016-10" db="EMBL/GenBank/DDBJ databases">
        <authorList>
            <person name="de Groot N.N."/>
        </authorList>
    </citation>
    <scope>NUCLEOTIDE SEQUENCE [LARGE SCALE GENOMIC DNA]</scope>
    <source>
        <strain evidence="5 6">DSM 25294</strain>
    </source>
</reference>
<feature type="domain" description="Methyltransferase" evidence="4">
    <location>
        <begin position="43"/>
        <end position="139"/>
    </location>
</feature>
<gene>
    <name evidence="5" type="ORF">SAMN04488026_11337</name>
</gene>
<organism evidence="5 6">
    <name type="scientific">Aliiruegeria lutimaris</name>
    <dbReference type="NCBI Taxonomy" id="571298"/>
    <lineage>
        <taxon>Bacteria</taxon>
        <taxon>Pseudomonadati</taxon>
        <taxon>Pseudomonadota</taxon>
        <taxon>Alphaproteobacteria</taxon>
        <taxon>Rhodobacterales</taxon>
        <taxon>Roseobacteraceae</taxon>
        <taxon>Aliiruegeria</taxon>
    </lineage>
</organism>
<dbReference type="RefSeq" id="WP_093164846.1">
    <property type="nucleotide sequence ID" value="NZ_FNEK01000133.1"/>
</dbReference>
<dbReference type="Gene3D" id="3.40.50.150">
    <property type="entry name" value="Vaccinia Virus protein VP39"/>
    <property type="match status" value="1"/>
</dbReference>
<keyword evidence="3 5" id="KW-0808">Transferase</keyword>
<dbReference type="Pfam" id="PF13649">
    <property type="entry name" value="Methyltransf_25"/>
    <property type="match status" value="1"/>
</dbReference>
<keyword evidence="2 5" id="KW-0489">Methyltransferase</keyword>
<name>A0A1G9P2B8_9RHOB</name>
<evidence type="ECO:0000313" key="5">
    <source>
        <dbReference type="EMBL" id="SDL93032.1"/>
    </source>
</evidence>
<dbReference type="SUPFAM" id="SSF53335">
    <property type="entry name" value="S-adenosyl-L-methionine-dependent methyltransferases"/>
    <property type="match status" value="1"/>
</dbReference>
<dbReference type="GO" id="GO:0009234">
    <property type="term" value="P:menaquinone biosynthetic process"/>
    <property type="evidence" value="ECO:0007669"/>
    <property type="project" value="UniProtKB-KW"/>
</dbReference>
<evidence type="ECO:0000313" key="6">
    <source>
        <dbReference type="Proteomes" id="UP000199382"/>
    </source>
</evidence>
<dbReference type="PANTHER" id="PTHR43861">
    <property type="entry name" value="TRANS-ACONITATE 2-METHYLTRANSFERASE-RELATED"/>
    <property type="match status" value="1"/>
</dbReference>
<dbReference type="PROSITE" id="PS51608">
    <property type="entry name" value="SAM_MT_UBIE"/>
    <property type="match status" value="1"/>
</dbReference>
<keyword evidence="6" id="KW-1185">Reference proteome</keyword>
<evidence type="ECO:0000256" key="2">
    <source>
        <dbReference type="ARBA" id="ARBA00022603"/>
    </source>
</evidence>
<dbReference type="OrthoDB" id="9777638at2"/>
<accession>A0A1G9P2B8</accession>
<protein>
    <submittedName>
        <fullName evidence="5">Methyltransferase domain-containing protein</fullName>
    </submittedName>
</protein>
<dbReference type="GO" id="GO:0032259">
    <property type="term" value="P:methylation"/>
    <property type="evidence" value="ECO:0007669"/>
    <property type="project" value="UniProtKB-KW"/>
</dbReference>
<dbReference type="InterPro" id="IPR041698">
    <property type="entry name" value="Methyltransf_25"/>
</dbReference>
<dbReference type="STRING" id="571298.SAMN04488026_11337"/>
<dbReference type="EMBL" id="FNEK01000133">
    <property type="protein sequence ID" value="SDL93032.1"/>
    <property type="molecule type" value="Genomic_DNA"/>
</dbReference>
<dbReference type="InterPro" id="IPR004033">
    <property type="entry name" value="UbiE/COQ5_MeTrFase"/>
</dbReference>
<dbReference type="GO" id="GO:0008168">
    <property type="term" value="F:methyltransferase activity"/>
    <property type="evidence" value="ECO:0007669"/>
    <property type="project" value="UniProtKB-KW"/>
</dbReference>
<keyword evidence="1" id="KW-0474">Menaquinone biosynthesis</keyword>
<dbReference type="PANTHER" id="PTHR43861:SF1">
    <property type="entry name" value="TRANS-ACONITATE 2-METHYLTRANSFERASE"/>
    <property type="match status" value="1"/>
</dbReference>
<proteinExistence type="predicted"/>
<sequence length="267" mass="28754">MSEEIRSAFDSAADFFDSNPLSFWERIGKRTVHLAQIGYGGAVLDVGCGSGASVFPAAEAVGTAGRVVGVDLSEQLLALGRDKAAKQGIQNLEFLCRDMTALDYADQTFDAVVSVLSIFFVADMEAQIRKLWAMLKPGGVLAVTCWGANVLEPAMSAWSDIVQDERPDLLSEPSPGDRISSSDELAAMLRNGGADEPIVVEEAGSHVLSSPNDWWSIVMGSGMRGVMDAMTVGEFERVKSRTLEWATRTELATLELNVLYGRSTKPV</sequence>
<dbReference type="Proteomes" id="UP000199382">
    <property type="component" value="Unassembled WGS sequence"/>
</dbReference>
<evidence type="ECO:0000259" key="4">
    <source>
        <dbReference type="Pfam" id="PF13649"/>
    </source>
</evidence>
<evidence type="ECO:0000256" key="1">
    <source>
        <dbReference type="ARBA" id="ARBA00022428"/>
    </source>
</evidence>
<evidence type="ECO:0000256" key="3">
    <source>
        <dbReference type="ARBA" id="ARBA00022679"/>
    </source>
</evidence>
<dbReference type="InterPro" id="IPR029063">
    <property type="entry name" value="SAM-dependent_MTases_sf"/>
</dbReference>